<evidence type="ECO:0000256" key="6">
    <source>
        <dbReference type="SAM" id="MobiDB-lite"/>
    </source>
</evidence>
<dbReference type="Proteomes" id="UP000035932">
    <property type="component" value="Unassembled WGS sequence"/>
</dbReference>
<evidence type="ECO:0000256" key="1">
    <source>
        <dbReference type="ARBA" id="ARBA00004651"/>
    </source>
</evidence>
<keyword evidence="2" id="KW-1003">Cell membrane</keyword>
<dbReference type="OrthoDB" id="5243064at2"/>
<organism evidence="9 10">
    <name type="scientific">Streptomyces roseus</name>
    <dbReference type="NCBI Taxonomy" id="66430"/>
    <lineage>
        <taxon>Bacteria</taxon>
        <taxon>Bacillati</taxon>
        <taxon>Actinomycetota</taxon>
        <taxon>Actinomycetes</taxon>
        <taxon>Kitasatosporales</taxon>
        <taxon>Streptomycetaceae</taxon>
        <taxon>Streptomyces</taxon>
    </lineage>
</organism>
<evidence type="ECO:0000313" key="9">
    <source>
        <dbReference type="EMBL" id="KMO96031.1"/>
    </source>
</evidence>
<dbReference type="PATRIC" id="fig|66430.4.peg.6887"/>
<feature type="transmembrane region" description="Helical" evidence="7">
    <location>
        <begin position="276"/>
        <end position="295"/>
    </location>
</feature>
<dbReference type="AlphaFoldDB" id="A0A0J7AFT5"/>
<evidence type="ECO:0000256" key="4">
    <source>
        <dbReference type="ARBA" id="ARBA00022989"/>
    </source>
</evidence>
<reference evidence="9 10" key="1">
    <citation type="submission" date="2015-06" db="EMBL/GenBank/DDBJ databases">
        <title>Recapitulation of the evolution of biosynthetic gene clusters reveals hidden chemical diversity on bacterial genomes.</title>
        <authorList>
            <person name="Cruz-Morales P."/>
            <person name="Martinez-Guerrero C."/>
            <person name="Morales-Escalante M.A."/>
            <person name="Yanez-Guerra L.A."/>
            <person name="Kopp J.F."/>
            <person name="Feldmann J."/>
            <person name="Ramos-Aboites H.E."/>
            <person name="Barona-Gomez F."/>
        </authorList>
    </citation>
    <scope>NUCLEOTIDE SEQUENCE [LARGE SCALE GENOMIC DNA]</scope>
    <source>
        <strain evidence="9 10">ATCC 31245</strain>
    </source>
</reference>
<evidence type="ECO:0000256" key="3">
    <source>
        <dbReference type="ARBA" id="ARBA00022692"/>
    </source>
</evidence>
<evidence type="ECO:0000256" key="2">
    <source>
        <dbReference type="ARBA" id="ARBA00022475"/>
    </source>
</evidence>
<comment type="caution">
    <text evidence="9">The sequence shown here is derived from an EMBL/GenBank/DDBJ whole genome shotgun (WGS) entry which is preliminary data.</text>
</comment>
<evidence type="ECO:0000313" key="10">
    <source>
        <dbReference type="Proteomes" id="UP000035932"/>
    </source>
</evidence>
<comment type="subcellular location">
    <subcellularLocation>
        <location evidence="1">Cell membrane</location>
        <topology evidence="1">Multi-pass membrane protein</topology>
    </subcellularLocation>
</comment>
<dbReference type="PANTHER" id="PTHR35007">
    <property type="entry name" value="INTEGRAL MEMBRANE PROTEIN-RELATED"/>
    <property type="match status" value="1"/>
</dbReference>
<feature type="transmembrane region" description="Helical" evidence="7">
    <location>
        <begin position="114"/>
        <end position="138"/>
    </location>
</feature>
<keyword evidence="4 7" id="KW-1133">Transmembrane helix</keyword>
<feature type="region of interest" description="Disordered" evidence="6">
    <location>
        <begin position="36"/>
        <end position="56"/>
    </location>
</feature>
<dbReference type="InterPro" id="IPR018076">
    <property type="entry name" value="T2SS_GspF_dom"/>
</dbReference>
<dbReference type="EMBL" id="LFML01000079">
    <property type="protein sequence ID" value="KMO96031.1"/>
    <property type="molecule type" value="Genomic_DNA"/>
</dbReference>
<keyword evidence="10" id="KW-1185">Reference proteome</keyword>
<name>A0A0J7AFT5_9ACTN</name>
<dbReference type="RefSeq" id="WP_048478082.1">
    <property type="nucleotide sequence ID" value="NZ_JBIRUD010000033.1"/>
</dbReference>
<dbReference type="PANTHER" id="PTHR35007:SF1">
    <property type="entry name" value="PILUS ASSEMBLY PROTEIN"/>
    <property type="match status" value="1"/>
</dbReference>
<evidence type="ECO:0000256" key="5">
    <source>
        <dbReference type="ARBA" id="ARBA00023136"/>
    </source>
</evidence>
<feature type="domain" description="Type II secretion system protein GspF" evidence="8">
    <location>
        <begin position="164"/>
        <end position="289"/>
    </location>
</feature>
<dbReference type="Pfam" id="PF00482">
    <property type="entry name" value="T2SSF"/>
    <property type="match status" value="1"/>
</dbReference>
<sequence>MMPIAAIISGAAIGSGAALLIREVLRPAPALGPALRRLNQPAPTPAATPAGEAGAHRDERWGQWLLERLADVPGVRIPYKDLALTGTTPARFVLTKVALAGAGLLLPPLSTVPLLLLGLPLYLPAIVGILAAVVLWFAPDLALRDKAKRARTEFAHAMAAYLDLVALRRAGNVSAEQAMEQAATVGQGWAFQRIQAALAQSRVDKVAHWESLARLTAELDLPVMDDLAAIMRQSADDGASVYTTLRSRARNLRTELLVQQAADANSDSEKMTAPGALLAVLVMLLIAFPAIIRMLTT</sequence>
<evidence type="ECO:0000259" key="8">
    <source>
        <dbReference type="Pfam" id="PF00482"/>
    </source>
</evidence>
<dbReference type="GO" id="GO:0005886">
    <property type="term" value="C:plasma membrane"/>
    <property type="evidence" value="ECO:0007669"/>
    <property type="project" value="UniProtKB-SubCell"/>
</dbReference>
<protein>
    <submittedName>
        <fullName evidence="9">Membrane protein</fullName>
    </submittedName>
</protein>
<proteinExistence type="predicted"/>
<evidence type="ECO:0000256" key="7">
    <source>
        <dbReference type="SAM" id="Phobius"/>
    </source>
</evidence>
<gene>
    <name evidence="9" type="ORF">ACS04_20290</name>
</gene>
<accession>A0A0J7AFT5</accession>
<dbReference type="STRING" id="66430.ACS04_20290"/>
<keyword evidence="3 7" id="KW-0812">Transmembrane</keyword>
<keyword evidence="5 7" id="KW-0472">Membrane</keyword>